<dbReference type="InterPro" id="IPR002376">
    <property type="entry name" value="Formyl_transf_N"/>
</dbReference>
<evidence type="ECO:0000256" key="1">
    <source>
        <dbReference type="ARBA" id="ARBA00002606"/>
    </source>
</evidence>
<dbReference type="InterPro" id="IPR005794">
    <property type="entry name" value="Fmt"/>
</dbReference>
<dbReference type="EMBL" id="JBHLUK010000073">
    <property type="protein sequence ID" value="MFC0424603.1"/>
    <property type="molecule type" value="Genomic_DNA"/>
</dbReference>
<comment type="catalytic activity">
    <reaction evidence="7 8">
        <text>L-methionyl-tRNA(fMet) + (6R)-10-formyltetrahydrofolate = N-formyl-L-methionyl-tRNA(fMet) + (6S)-5,6,7,8-tetrahydrofolate + H(+)</text>
        <dbReference type="Rhea" id="RHEA:24380"/>
        <dbReference type="Rhea" id="RHEA-COMP:9952"/>
        <dbReference type="Rhea" id="RHEA-COMP:9953"/>
        <dbReference type="ChEBI" id="CHEBI:15378"/>
        <dbReference type="ChEBI" id="CHEBI:57453"/>
        <dbReference type="ChEBI" id="CHEBI:78530"/>
        <dbReference type="ChEBI" id="CHEBI:78844"/>
        <dbReference type="ChEBI" id="CHEBI:195366"/>
        <dbReference type="EC" id="2.1.2.9"/>
    </reaction>
</comment>
<dbReference type="RefSeq" id="WP_137644844.1">
    <property type="nucleotide sequence ID" value="NZ_BAABRM010000008.1"/>
</dbReference>
<sequence length="316" mass="34174">MTSIVFMGTPQFAAPILESLIKEQYQVLAVVTQPDRKVGRKHVLTASPVKKVAVEHGIEVLQPEKIGGSAEMQRVIDLQPDLIVTAAFGQFLPTKLLKAAKLAAVNVHGSLLPKYRGGAPVQYSIINGEAGTGITIIYMVKKMDAGDMLAQRAIPIEKDDDTGTMFTKLSVVGRDLLLETLPKLIAGEVTATPQNEADVTFAPNIQPDQEQLDFFTQTASQIDDQVRGMRPAPIAYAMMDGKRTKFWDVTPLSETVSQQPGQVVRKTKHELVIAAADGTAVAINKLQPAGKPQMTITDFLNGAADKFATGEQVINK</sequence>
<evidence type="ECO:0000313" key="11">
    <source>
        <dbReference type="EMBL" id="MFC0424603.1"/>
    </source>
</evidence>
<evidence type="ECO:0000256" key="8">
    <source>
        <dbReference type="HAMAP-Rule" id="MF_00182"/>
    </source>
</evidence>
<dbReference type="PROSITE" id="PS00373">
    <property type="entry name" value="GART"/>
    <property type="match status" value="1"/>
</dbReference>
<dbReference type="InterPro" id="IPR037022">
    <property type="entry name" value="Formyl_trans_C_sf"/>
</dbReference>
<reference evidence="11 12" key="1">
    <citation type="submission" date="2024-09" db="EMBL/GenBank/DDBJ databases">
        <authorList>
            <person name="Sun Q."/>
            <person name="Mori K."/>
        </authorList>
    </citation>
    <scope>NUCLEOTIDE SEQUENCE [LARGE SCALE GENOMIC DNA]</scope>
    <source>
        <strain evidence="11 12">TBRC 4575</strain>
    </source>
</reference>
<dbReference type="Pfam" id="PF02911">
    <property type="entry name" value="Formyl_trans_C"/>
    <property type="match status" value="1"/>
</dbReference>
<evidence type="ECO:0000256" key="3">
    <source>
        <dbReference type="ARBA" id="ARBA00012261"/>
    </source>
</evidence>
<evidence type="ECO:0000313" key="12">
    <source>
        <dbReference type="Proteomes" id="UP001589855"/>
    </source>
</evidence>
<evidence type="ECO:0000256" key="7">
    <source>
        <dbReference type="ARBA" id="ARBA00048558"/>
    </source>
</evidence>
<keyword evidence="6 8" id="KW-0648">Protein biosynthesis</keyword>
<dbReference type="Gene3D" id="3.10.25.10">
    <property type="entry name" value="Formyl transferase, C-terminal domain"/>
    <property type="match status" value="1"/>
</dbReference>
<name>A0ABV6K555_9LACO</name>
<dbReference type="Gene3D" id="3.40.50.170">
    <property type="entry name" value="Formyl transferase, N-terminal domain"/>
    <property type="match status" value="1"/>
</dbReference>
<dbReference type="InterPro" id="IPR044135">
    <property type="entry name" value="Met-tRNA-FMT_C"/>
</dbReference>
<comment type="caution">
    <text evidence="11">The sequence shown here is derived from an EMBL/GenBank/DDBJ whole genome shotgun (WGS) entry which is preliminary data.</text>
</comment>
<feature type="domain" description="Formyl transferase N-terminal" evidence="9">
    <location>
        <begin position="4"/>
        <end position="180"/>
    </location>
</feature>
<dbReference type="HAMAP" id="MF_00182">
    <property type="entry name" value="Formyl_trans"/>
    <property type="match status" value="1"/>
</dbReference>
<keyword evidence="5 8" id="KW-0808">Transferase</keyword>
<dbReference type="InterPro" id="IPR036477">
    <property type="entry name" value="Formyl_transf_N_sf"/>
</dbReference>
<keyword evidence="12" id="KW-1185">Reference proteome</keyword>
<evidence type="ECO:0000256" key="4">
    <source>
        <dbReference type="ARBA" id="ARBA00016014"/>
    </source>
</evidence>
<dbReference type="Pfam" id="PF00551">
    <property type="entry name" value="Formyl_trans_N"/>
    <property type="match status" value="1"/>
</dbReference>
<dbReference type="EC" id="2.1.2.9" evidence="3 8"/>
<feature type="domain" description="Formyl transferase C-terminal" evidence="10">
    <location>
        <begin position="204"/>
        <end position="303"/>
    </location>
</feature>
<dbReference type="PANTHER" id="PTHR11138">
    <property type="entry name" value="METHIONYL-TRNA FORMYLTRANSFERASE"/>
    <property type="match status" value="1"/>
</dbReference>
<dbReference type="CDD" id="cd08646">
    <property type="entry name" value="FMT_core_Met-tRNA-FMT_N"/>
    <property type="match status" value="1"/>
</dbReference>
<dbReference type="SUPFAM" id="SSF50486">
    <property type="entry name" value="FMT C-terminal domain-like"/>
    <property type="match status" value="1"/>
</dbReference>
<comment type="similarity">
    <text evidence="2 8">Belongs to the Fmt family.</text>
</comment>
<dbReference type="PANTHER" id="PTHR11138:SF5">
    <property type="entry name" value="METHIONYL-TRNA FORMYLTRANSFERASE, MITOCHONDRIAL"/>
    <property type="match status" value="1"/>
</dbReference>
<evidence type="ECO:0000256" key="5">
    <source>
        <dbReference type="ARBA" id="ARBA00022679"/>
    </source>
</evidence>
<protein>
    <recommendedName>
        <fullName evidence="4 8">Methionyl-tRNA formyltransferase</fullName>
        <ecNumber evidence="3 8">2.1.2.9</ecNumber>
    </recommendedName>
</protein>
<organism evidence="11 12">
    <name type="scientific">Lactiplantibacillus plajomi</name>
    <dbReference type="NCBI Taxonomy" id="1457217"/>
    <lineage>
        <taxon>Bacteria</taxon>
        <taxon>Bacillati</taxon>
        <taxon>Bacillota</taxon>
        <taxon>Bacilli</taxon>
        <taxon>Lactobacillales</taxon>
        <taxon>Lactobacillaceae</taxon>
        <taxon>Lactiplantibacillus</taxon>
    </lineage>
</organism>
<evidence type="ECO:0000256" key="6">
    <source>
        <dbReference type="ARBA" id="ARBA00022917"/>
    </source>
</evidence>
<dbReference type="Proteomes" id="UP001589855">
    <property type="component" value="Unassembled WGS sequence"/>
</dbReference>
<dbReference type="NCBIfam" id="TIGR00460">
    <property type="entry name" value="fmt"/>
    <property type="match status" value="1"/>
</dbReference>
<proteinExistence type="inferred from homology"/>
<evidence type="ECO:0000256" key="2">
    <source>
        <dbReference type="ARBA" id="ARBA00010699"/>
    </source>
</evidence>
<dbReference type="InterPro" id="IPR041711">
    <property type="entry name" value="Met-tRNA-FMT_N"/>
</dbReference>
<feature type="binding site" evidence="8">
    <location>
        <begin position="110"/>
        <end position="113"/>
    </location>
    <ligand>
        <name>(6S)-5,6,7,8-tetrahydrofolate</name>
        <dbReference type="ChEBI" id="CHEBI:57453"/>
    </ligand>
</feature>
<dbReference type="InterPro" id="IPR011034">
    <property type="entry name" value="Formyl_transferase-like_C_sf"/>
</dbReference>
<dbReference type="CDD" id="cd08704">
    <property type="entry name" value="Met_tRNA_FMT_C"/>
    <property type="match status" value="1"/>
</dbReference>
<dbReference type="SUPFAM" id="SSF53328">
    <property type="entry name" value="Formyltransferase"/>
    <property type="match status" value="1"/>
</dbReference>
<accession>A0ABV6K555</accession>
<comment type="function">
    <text evidence="1 8">Attaches a formyl group to the free amino group of methionyl-tRNA(fMet). The formyl group appears to play a dual role in the initiator identity of N-formylmethionyl-tRNA by promoting its recognition by IF2 and preventing the misappropriation of this tRNA by the elongation apparatus.</text>
</comment>
<evidence type="ECO:0000259" key="9">
    <source>
        <dbReference type="Pfam" id="PF00551"/>
    </source>
</evidence>
<dbReference type="GO" id="GO:0004479">
    <property type="term" value="F:methionyl-tRNA formyltransferase activity"/>
    <property type="evidence" value="ECO:0007669"/>
    <property type="project" value="UniProtKB-EC"/>
</dbReference>
<dbReference type="InterPro" id="IPR001555">
    <property type="entry name" value="GART_AS"/>
</dbReference>
<dbReference type="InterPro" id="IPR005793">
    <property type="entry name" value="Formyl_trans_C"/>
</dbReference>
<evidence type="ECO:0000259" key="10">
    <source>
        <dbReference type="Pfam" id="PF02911"/>
    </source>
</evidence>
<gene>
    <name evidence="8 11" type="primary">fmt</name>
    <name evidence="11" type="ORF">ACFFGS_10765</name>
</gene>